<keyword evidence="2" id="KW-1185">Reference proteome</keyword>
<accession>A0AAE0PK50</accession>
<evidence type="ECO:0000313" key="2">
    <source>
        <dbReference type="Proteomes" id="UP001281003"/>
    </source>
</evidence>
<evidence type="ECO:0000313" key="1">
    <source>
        <dbReference type="EMBL" id="KAK3401503.1"/>
    </source>
</evidence>
<proteinExistence type="predicted"/>
<reference evidence="1" key="2">
    <citation type="submission" date="2023-07" db="EMBL/GenBank/DDBJ databases">
        <authorList>
            <consortium name="Lawrence Berkeley National Laboratory"/>
            <person name="Haridas S."/>
            <person name="Hensen N."/>
            <person name="Bonometti L."/>
            <person name="Westerberg I."/>
            <person name="Brannstrom I.O."/>
            <person name="Guillou S."/>
            <person name="Cros-Aarteil S."/>
            <person name="Calhoun S."/>
            <person name="Kuo A."/>
            <person name="Mondo S."/>
            <person name="Pangilinan J."/>
            <person name="Riley R."/>
            <person name="LaButti K."/>
            <person name="Andreopoulos B."/>
            <person name="Lipzen A."/>
            <person name="Chen C."/>
            <person name="Yanf M."/>
            <person name="Daum C."/>
            <person name="Ng V."/>
            <person name="Clum A."/>
            <person name="Steindorff A."/>
            <person name="Ohm R."/>
            <person name="Martin F."/>
            <person name="Silar P."/>
            <person name="Natvig D."/>
            <person name="Lalanne C."/>
            <person name="Gautier V."/>
            <person name="Ament-velasquez S.L."/>
            <person name="Kruys A."/>
            <person name="Hutchinson M.I."/>
            <person name="Powell A.J."/>
            <person name="Barry K."/>
            <person name="Miller A.N."/>
            <person name="Grigoriev I.V."/>
            <person name="Debuchy R."/>
            <person name="Gladieux P."/>
            <person name="Thoren M.H."/>
            <person name="Johannesson H."/>
        </authorList>
    </citation>
    <scope>NUCLEOTIDE SEQUENCE</scope>
    <source>
        <strain evidence="1">FGSC 1904</strain>
    </source>
</reference>
<name>A0AAE0PK50_SORBR</name>
<dbReference type="AlphaFoldDB" id="A0AAE0PK50"/>
<sequence length="75" mass="9195">IFDFFTSKNIALLLKKSYITYPNIKLLKFKINALDFSIFKKRLKVFKNLKFLNTLKLLKKYIKGFKFIRYLLLYY</sequence>
<gene>
    <name evidence="1" type="ORF">B0T20DRAFT_317163</name>
</gene>
<protein>
    <submittedName>
        <fullName evidence="1">Uncharacterized protein</fullName>
    </submittedName>
</protein>
<dbReference type="EMBL" id="JAUTDP010000002">
    <property type="protein sequence ID" value="KAK3401503.1"/>
    <property type="molecule type" value="Genomic_DNA"/>
</dbReference>
<feature type="non-terminal residue" evidence="1">
    <location>
        <position position="75"/>
    </location>
</feature>
<organism evidence="1 2">
    <name type="scientific">Sordaria brevicollis</name>
    <dbReference type="NCBI Taxonomy" id="83679"/>
    <lineage>
        <taxon>Eukaryota</taxon>
        <taxon>Fungi</taxon>
        <taxon>Dikarya</taxon>
        <taxon>Ascomycota</taxon>
        <taxon>Pezizomycotina</taxon>
        <taxon>Sordariomycetes</taxon>
        <taxon>Sordariomycetidae</taxon>
        <taxon>Sordariales</taxon>
        <taxon>Sordariaceae</taxon>
        <taxon>Sordaria</taxon>
    </lineage>
</organism>
<dbReference type="Proteomes" id="UP001281003">
    <property type="component" value="Unassembled WGS sequence"/>
</dbReference>
<feature type="non-terminal residue" evidence="1">
    <location>
        <position position="1"/>
    </location>
</feature>
<comment type="caution">
    <text evidence="1">The sequence shown here is derived from an EMBL/GenBank/DDBJ whole genome shotgun (WGS) entry which is preliminary data.</text>
</comment>
<reference evidence="1" key="1">
    <citation type="journal article" date="2023" name="Mol. Phylogenet. Evol.">
        <title>Genome-scale phylogeny and comparative genomics of the fungal order Sordariales.</title>
        <authorList>
            <person name="Hensen N."/>
            <person name="Bonometti L."/>
            <person name="Westerberg I."/>
            <person name="Brannstrom I.O."/>
            <person name="Guillou S."/>
            <person name="Cros-Aarteil S."/>
            <person name="Calhoun S."/>
            <person name="Haridas S."/>
            <person name="Kuo A."/>
            <person name="Mondo S."/>
            <person name="Pangilinan J."/>
            <person name="Riley R."/>
            <person name="LaButti K."/>
            <person name="Andreopoulos B."/>
            <person name="Lipzen A."/>
            <person name="Chen C."/>
            <person name="Yan M."/>
            <person name="Daum C."/>
            <person name="Ng V."/>
            <person name="Clum A."/>
            <person name="Steindorff A."/>
            <person name="Ohm R.A."/>
            <person name="Martin F."/>
            <person name="Silar P."/>
            <person name="Natvig D.O."/>
            <person name="Lalanne C."/>
            <person name="Gautier V."/>
            <person name="Ament-Velasquez S.L."/>
            <person name="Kruys A."/>
            <person name="Hutchinson M.I."/>
            <person name="Powell A.J."/>
            <person name="Barry K."/>
            <person name="Miller A.N."/>
            <person name="Grigoriev I.V."/>
            <person name="Debuchy R."/>
            <person name="Gladieux P."/>
            <person name="Hiltunen Thoren M."/>
            <person name="Johannesson H."/>
        </authorList>
    </citation>
    <scope>NUCLEOTIDE SEQUENCE</scope>
    <source>
        <strain evidence="1">FGSC 1904</strain>
    </source>
</reference>